<accession>A0A0H4PFN6</accession>
<organism evidence="7 8">
    <name type="scientific">Cyclobacterium amurskyense</name>
    <dbReference type="NCBI Taxonomy" id="320787"/>
    <lineage>
        <taxon>Bacteria</taxon>
        <taxon>Pseudomonadati</taxon>
        <taxon>Bacteroidota</taxon>
        <taxon>Cytophagia</taxon>
        <taxon>Cytophagales</taxon>
        <taxon>Cyclobacteriaceae</taxon>
        <taxon>Cyclobacterium</taxon>
    </lineage>
</organism>
<keyword evidence="7" id="KW-0645">Protease</keyword>
<dbReference type="GO" id="GO:0016020">
    <property type="term" value="C:membrane"/>
    <property type="evidence" value="ECO:0007669"/>
    <property type="project" value="UniProtKB-SubCell"/>
</dbReference>
<dbReference type="OrthoDB" id="9774900at2"/>
<sequence length="299" mass="32708">MKWQGRRQSSNVDDRRGQSGPSRGFGGFSPMLMGPLIKILFSKVGLVIAGLFIVVSFITGNNPLTLLSGLISGNGSQQVSSSAYQGTDEENELADFSATILASTEDVWNEILDNYREPTLVLFTGSVSSACGSASSATGPFYCPGDEKLYIDLSFFHDMEQKLNAPGDFAQAYVIAHEVGHHVQKLMGLTDKVHKLRGQVSETEYNKYSVMLELQADFFAGVWANRSESRMSMMEEGDLEEALNAANAIGDDRLQKQSSGRVVPDSFTHGTSEQRVRWFKKGFETGDIAQGDTFNAKSL</sequence>
<dbReference type="EMBL" id="CP012040">
    <property type="protein sequence ID" value="AKP53296.1"/>
    <property type="molecule type" value="Genomic_DNA"/>
</dbReference>
<dbReference type="AlphaFoldDB" id="A0A0H4PFN6"/>
<dbReference type="Proteomes" id="UP000036520">
    <property type="component" value="Chromosome"/>
</dbReference>
<evidence type="ECO:0000256" key="1">
    <source>
        <dbReference type="ARBA" id="ARBA00004167"/>
    </source>
</evidence>
<reference evidence="7 8" key="1">
    <citation type="submission" date="2015-07" db="EMBL/GenBank/DDBJ databases">
        <authorList>
            <person name="Kim K.M."/>
        </authorList>
    </citation>
    <scope>NUCLEOTIDE SEQUENCE [LARGE SCALE GENOMIC DNA]</scope>
    <source>
        <strain evidence="7 8">KCTC 12363</strain>
    </source>
</reference>
<dbReference type="PANTHER" id="PTHR30168">
    <property type="entry name" value="PUTATIVE MEMBRANE PROTEIN YPFJ"/>
    <property type="match status" value="1"/>
</dbReference>
<gene>
    <name evidence="7" type="ORF">CA2015_3933</name>
</gene>
<keyword evidence="4 6" id="KW-0472">Membrane</keyword>
<evidence type="ECO:0000313" key="7">
    <source>
        <dbReference type="EMBL" id="AKP53296.1"/>
    </source>
</evidence>
<keyword evidence="3 6" id="KW-1133">Transmembrane helix</keyword>
<evidence type="ECO:0000256" key="6">
    <source>
        <dbReference type="SAM" id="Phobius"/>
    </source>
</evidence>
<dbReference type="GO" id="GO:0008237">
    <property type="term" value="F:metallopeptidase activity"/>
    <property type="evidence" value="ECO:0007669"/>
    <property type="project" value="UniProtKB-KW"/>
</dbReference>
<evidence type="ECO:0000313" key="8">
    <source>
        <dbReference type="Proteomes" id="UP000036520"/>
    </source>
</evidence>
<keyword evidence="2 6" id="KW-0812">Transmembrane</keyword>
<dbReference type="PATRIC" id="fig|320787.5.peg.4304"/>
<evidence type="ECO:0000256" key="2">
    <source>
        <dbReference type="ARBA" id="ARBA00022692"/>
    </source>
</evidence>
<evidence type="ECO:0000256" key="3">
    <source>
        <dbReference type="ARBA" id="ARBA00022989"/>
    </source>
</evidence>
<dbReference type="KEGG" id="camu:CA2015_3933"/>
<name>A0A0H4PFN6_9BACT</name>
<evidence type="ECO:0000256" key="5">
    <source>
        <dbReference type="SAM" id="MobiDB-lite"/>
    </source>
</evidence>
<protein>
    <submittedName>
        <fullName evidence="7">YpfJ protein, zinc metalloprotease superfamily</fullName>
    </submittedName>
</protein>
<keyword evidence="8" id="KW-1185">Reference proteome</keyword>
<dbReference type="RefSeq" id="WP_048643415.1">
    <property type="nucleotide sequence ID" value="NZ_CP012040.1"/>
</dbReference>
<feature type="transmembrane region" description="Helical" evidence="6">
    <location>
        <begin position="40"/>
        <end position="58"/>
    </location>
</feature>
<dbReference type="Pfam" id="PF04228">
    <property type="entry name" value="Zn_peptidase"/>
    <property type="match status" value="1"/>
</dbReference>
<dbReference type="PANTHER" id="PTHR30168:SF0">
    <property type="entry name" value="INNER MEMBRANE PROTEIN"/>
    <property type="match status" value="1"/>
</dbReference>
<feature type="compositionally biased region" description="Polar residues" evidence="5">
    <location>
        <begin position="1"/>
        <end position="11"/>
    </location>
</feature>
<dbReference type="STRING" id="320787.CA2015_3933"/>
<dbReference type="GO" id="GO:0006508">
    <property type="term" value="P:proteolysis"/>
    <property type="evidence" value="ECO:0007669"/>
    <property type="project" value="UniProtKB-KW"/>
</dbReference>
<comment type="subcellular location">
    <subcellularLocation>
        <location evidence="1">Membrane</location>
        <topology evidence="1">Single-pass membrane protein</topology>
    </subcellularLocation>
</comment>
<dbReference type="InterPro" id="IPR007343">
    <property type="entry name" value="Uncharacterised_pept_Zn_put"/>
</dbReference>
<keyword evidence="7" id="KW-0482">Metalloprotease</keyword>
<evidence type="ECO:0000256" key="4">
    <source>
        <dbReference type="ARBA" id="ARBA00023136"/>
    </source>
</evidence>
<feature type="region of interest" description="Disordered" evidence="5">
    <location>
        <begin position="1"/>
        <end position="26"/>
    </location>
</feature>
<keyword evidence="7" id="KW-0378">Hydrolase</keyword>
<proteinExistence type="predicted"/>